<name>W4HHK3_9RHOB</name>
<proteinExistence type="inferred from homology"/>
<evidence type="ECO:0000256" key="4">
    <source>
        <dbReference type="ARBA" id="ARBA00022840"/>
    </source>
</evidence>
<gene>
    <name evidence="6" type="ORF">ATO8_14092</name>
</gene>
<feature type="domain" description="ABC transporter" evidence="5">
    <location>
        <begin position="13"/>
        <end position="218"/>
    </location>
</feature>
<keyword evidence="2" id="KW-0813">Transport</keyword>
<dbReference type="InterPro" id="IPR027417">
    <property type="entry name" value="P-loop_NTPase"/>
</dbReference>
<evidence type="ECO:0000256" key="1">
    <source>
        <dbReference type="ARBA" id="ARBA00005417"/>
    </source>
</evidence>
<dbReference type="PROSITE" id="PS50893">
    <property type="entry name" value="ABC_TRANSPORTER_2"/>
    <property type="match status" value="1"/>
</dbReference>
<dbReference type="SMART" id="SM00382">
    <property type="entry name" value="AAA"/>
    <property type="match status" value="1"/>
</dbReference>
<reference evidence="6 7" key="1">
    <citation type="journal article" date="2014" name="Antonie Van Leeuwenhoek">
        <title>Roseivivax atlanticus sp. nov., isolated from surface seawater of the Atlantic Ocean.</title>
        <authorList>
            <person name="Li G."/>
            <person name="Lai Q."/>
            <person name="Liu X."/>
            <person name="Sun F."/>
            <person name="Shao Z."/>
        </authorList>
    </citation>
    <scope>NUCLEOTIDE SEQUENCE [LARGE SCALE GENOMIC DNA]</scope>
    <source>
        <strain evidence="6 7">22II-s10s</strain>
    </source>
</reference>
<dbReference type="SUPFAM" id="SSF52540">
    <property type="entry name" value="P-loop containing nucleoside triphosphate hydrolases"/>
    <property type="match status" value="1"/>
</dbReference>
<comment type="caution">
    <text evidence="6">The sequence shown here is derived from an EMBL/GenBank/DDBJ whole genome shotgun (WGS) entry which is preliminary data.</text>
</comment>
<dbReference type="InterPro" id="IPR003593">
    <property type="entry name" value="AAA+_ATPase"/>
</dbReference>
<keyword evidence="3" id="KW-0547">Nucleotide-binding</keyword>
<keyword evidence="4 6" id="KW-0067">ATP-binding</keyword>
<accession>W4HHK3</accession>
<evidence type="ECO:0000313" key="6">
    <source>
        <dbReference type="EMBL" id="ETW12232.1"/>
    </source>
</evidence>
<sequence>MGAARAALADGMIRVDVRSKRFGDTEVLGPVAFEIADGETVAILGPSGIGKSTLLRIVAGIDTDFEGRVERPERMAIVFQEPTLLPWRTALANLTLIHPELPEADARRMLDRVGIAERADAFPTQMSLGQQRRLALARAFAGQPELLIMDEPFVSLDPATADTMLGLTEDLIAEARPATLFVTHARSEAERLATRVLELGGRPARLLPAPSDPKGGLS</sequence>
<protein>
    <submittedName>
        <fullName evidence="6">Putative ABC transporter, ATP-binding protein</fullName>
    </submittedName>
</protein>
<dbReference type="STRING" id="1379903.ATO8_14092"/>
<comment type="similarity">
    <text evidence="1">Belongs to the ABC transporter superfamily.</text>
</comment>
<dbReference type="Gene3D" id="3.40.50.300">
    <property type="entry name" value="P-loop containing nucleotide triphosphate hydrolases"/>
    <property type="match status" value="1"/>
</dbReference>
<dbReference type="PATRIC" id="fig|1317118.6.peg.2898"/>
<dbReference type="AlphaFoldDB" id="W4HHK3"/>
<evidence type="ECO:0000256" key="2">
    <source>
        <dbReference type="ARBA" id="ARBA00022448"/>
    </source>
</evidence>
<evidence type="ECO:0000259" key="5">
    <source>
        <dbReference type="PROSITE" id="PS50893"/>
    </source>
</evidence>
<dbReference type="eggNOG" id="COG1116">
    <property type="taxonomic scope" value="Bacteria"/>
</dbReference>
<evidence type="ECO:0000256" key="3">
    <source>
        <dbReference type="ARBA" id="ARBA00022741"/>
    </source>
</evidence>
<dbReference type="PANTHER" id="PTHR42788">
    <property type="entry name" value="TAURINE IMPORT ATP-BINDING PROTEIN-RELATED"/>
    <property type="match status" value="1"/>
</dbReference>
<dbReference type="EMBL" id="AQQW01000008">
    <property type="protein sequence ID" value="ETW12232.1"/>
    <property type="molecule type" value="Genomic_DNA"/>
</dbReference>
<dbReference type="Proteomes" id="UP000019063">
    <property type="component" value="Unassembled WGS sequence"/>
</dbReference>
<dbReference type="GO" id="GO:0005524">
    <property type="term" value="F:ATP binding"/>
    <property type="evidence" value="ECO:0007669"/>
    <property type="project" value="UniProtKB-KW"/>
</dbReference>
<dbReference type="PANTHER" id="PTHR42788:SF19">
    <property type="entry name" value="ALIPHATIC SULFONATES IMPORT ATP-BINDING PROTEIN SSUB 2"/>
    <property type="match status" value="1"/>
</dbReference>
<evidence type="ECO:0000313" key="7">
    <source>
        <dbReference type="Proteomes" id="UP000019063"/>
    </source>
</evidence>
<dbReference type="InterPro" id="IPR050166">
    <property type="entry name" value="ABC_transporter_ATP-bind"/>
</dbReference>
<keyword evidence="7" id="KW-1185">Reference proteome</keyword>
<organism evidence="6 7">
    <name type="scientific">Roseivivax marinus</name>
    <dbReference type="NCBI Taxonomy" id="1379903"/>
    <lineage>
        <taxon>Bacteria</taxon>
        <taxon>Pseudomonadati</taxon>
        <taxon>Pseudomonadota</taxon>
        <taxon>Alphaproteobacteria</taxon>
        <taxon>Rhodobacterales</taxon>
        <taxon>Roseobacteraceae</taxon>
        <taxon>Roseivivax</taxon>
    </lineage>
</organism>
<dbReference type="InterPro" id="IPR003439">
    <property type="entry name" value="ABC_transporter-like_ATP-bd"/>
</dbReference>
<dbReference type="Pfam" id="PF00005">
    <property type="entry name" value="ABC_tran"/>
    <property type="match status" value="1"/>
</dbReference>
<dbReference type="GO" id="GO:0016887">
    <property type="term" value="F:ATP hydrolysis activity"/>
    <property type="evidence" value="ECO:0007669"/>
    <property type="project" value="InterPro"/>
</dbReference>
<dbReference type="InterPro" id="IPR017871">
    <property type="entry name" value="ABC_transporter-like_CS"/>
</dbReference>
<dbReference type="PROSITE" id="PS00211">
    <property type="entry name" value="ABC_TRANSPORTER_1"/>
    <property type="match status" value="1"/>
</dbReference>